<dbReference type="GO" id="GO:0008800">
    <property type="term" value="F:beta-lactamase activity"/>
    <property type="evidence" value="ECO:0007669"/>
    <property type="project" value="UniProtKB-EC"/>
</dbReference>
<dbReference type="InterPro" id="IPR006311">
    <property type="entry name" value="TAT_signal"/>
</dbReference>
<comment type="similarity">
    <text evidence="2">Belongs to the class-A beta-lactamase family.</text>
</comment>
<dbReference type="AlphaFoldDB" id="A0A0L8BQ93"/>
<evidence type="ECO:0000256" key="1">
    <source>
        <dbReference type="ARBA" id="ARBA00001526"/>
    </source>
</evidence>
<gene>
    <name evidence="7" type="ORF">AC244_21045</name>
</gene>
<dbReference type="Pfam" id="PF13354">
    <property type="entry name" value="Beta-lactamase2"/>
    <property type="match status" value="1"/>
</dbReference>
<comment type="catalytic activity">
    <reaction evidence="1">
        <text>a beta-lactam + H2O = a substituted beta-amino acid</text>
        <dbReference type="Rhea" id="RHEA:20401"/>
        <dbReference type="ChEBI" id="CHEBI:15377"/>
        <dbReference type="ChEBI" id="CHEBI:35627"/>
        <dbReference type="ChEBI" id="CHEBI:140347"/>
        <dbReference type="EC" id="3.5.2.6"/>
    </reaction>
</comment>
<evidence type="ECO:0000259" key="6">
    <source>
        <dbReference type="Pfam" id="PF13354"/>
    </source>
</evidence>
<dbReference type="InterPro" id="IPR000871">
    <property type="entry name" value="Beta-lactam_class-A"/>
</dbReference>
<dbReference type="SUPFAM" id="SSF56601">
    <property type="entry name" value="beta-lactamase/transpeptidase-like"/>
    <property type="match status" value="1"/>
</dbReference>
<dbReference type="RefSeq" id="WP_053250752.1">
    <property type="nucleotide sequence ID" value="NZ_LGAP01000015.1"/>
</dbReference>
<protein>
    <recommendedName>
        <fullName evidence="3">beta-lactamase</fullName>
        <ecNumber evidence="3">3.5.2.6</ecNumber>
    </recommendedName>
    <alternativeName>
        <fullName evidence="4">Penicillinase</fullName>
    </alternativeName>
</protein>
<accession>A0A0L8BQ93</accession>
<dbReference type="InterPro" id="IPR045155">
    <property type="entry name" value="Beta-lactam_cat"/>
</dbReference>
<dbReference type="NCBIfam" id="NF033103">
    <property type="entry name" value="bla_class_A"/>
    <property type="match status" value="1"/>
</dbReference>
<reference evidence="8" key="1">
    <citation type="submission" date="2015-07" db="EMBL/GenBank/DDBJ databases">
        <title>Whole genome sequence of an Ensifer adhaerens strain isolated from a cave pool in the Wind Cave National Park.</title>
        <authorList>
            <person name="Eng W.W.H."/>
            <person name="Gan H.M."/>
            <person name="Barton H.A."/>
            <person name="Savka M.A."/>
        </authorList>
    </citation>
    <scope>NUCLEOTIDE SEQUENCE [LARGE SCALE GENOMIC DNA]</scope>
    <source>
        <strain evidence="8">SD006</strain>
    </source>
</reference>
<dbReference type="EC" id="3.5.2.6" evidence="3"/>
<evidence type="ECO:0000313" key="7">
    <source>
        <dbReference type="EMBL" id="KOF16753.1"/>
    </source>
</evidence>
<dbReference type="PANTHER" id="PTHR35333:SF3">
    <property type="entry name" value="BETA-LACTAMASE-TYPE TRANSPEPTIDASE FOLD CONTAINING PROTEIN"/>
    <property type="match status" value="1"/>
</dbReference>
<evidence type="ECO:0000256" key="3">
    <source>
        <dbReference type="ARBA" id="ARBA00012865"/>
    </source>
</evidence>
<dbReference type="OrthoDB" id="9784149at2"/>
<feature type="domain" description="Beta-lactamase class A catalytic" evidence="6">
    <location>
        <begin position="53"/>
        <end position="270"/>
    </location>
</feature>
<dbReference type="PATRIC" id="fig|106592.7.peg.2049"/>
<proteinExistence type="inferred from homology"/>
<dbReference type="Gene3D" id="3.40.710.10">
    <property type="entry name" value="DD-peptidase/beta-lactamase superfamily"/>
    <property type="match status" value="1"/>
</dbReference>
<name>A0A0L8BQ93_ENSAD</name>
<dbReference type="EMBL" id="LGAP01000015">
    <property type="protein sequence ID" value="KOF16753.1"/>
    <property type="molecule type" value="Genomic_DNA"/>
</dbReference>
<sequence length="296" mass="31283">MSLLINRRQLLVGSALIYPAIAFGPAAKAAPAAGDSVDARLAELEKRTGGRLGVSVLDMETNISFGCREDERFAMCSSFKTLAAGFILARADQGAEKLDRRIVVAQKDIIAHSPVTEKHIGGKGMTIAELCAATMTTSDNAAANLLLERFGGPPALTAWLRTIGDETTRLDRNEPGLNEAQKGDPRDTTTPAAMLETLGKLAFGPALTETSRKLLVEWMVANTTGDLRIRAGLPKGWRVGDKTGTNGNGAASDIAIVWPEGRGPLLLAVYIAEATAPLAELNAVFADVGRMAAEMV</sequence>
<comment type="caution">
    <text evidence="7">The sequence shown here is derived from an EMBL/GenBank/DDBJ whole genome shotgun (WGS) entry which is preliminary data.</text>
</comment>
<dbReference type="Proteomes" id="UP000037425">
    <property type="component" value="Unassembled WGS sequence"/>
</dbReference>
<evidence type="ECO:0000313" key="8">
    <source>
        <dbReference type="Proteomes" id="UP000037425"/>
    </source>
</evidence>
<feature type="region of interest" description="Disordered" evidence="5">
    <location>
        <begin position="167"/>
        <end position="189"/>
    </location>
</feature>
<evidence type="ECO:0000256" key="4">
    <source>
        <dbReference type="ARBA" id="ARBA00030171"/>
    </source>
</evidence>
<dbReference type="PRINTS" id="PR00118">
    <property type="entry name" value="BLACTAMASEA"/>
</dbReference>
<dbReference type="PANTHER" id="PTHR35333">
    <property type="entry name" value="BETA-LACTAMASE"/>
    <property type="match status" value="1"/>
</dbReference>
<dbReference type="GO" id="GO:0046677">
    <property type="term" value="P:response to antibiotic"/>
    <property type="evidence" value="ECO:0007669"/>
    <property type="project" value="InterPro"/>
</dbReference>
<dbReference type="PROSITE" id="PS51318">
    <property type="entry name" value="TAT"/>
    <property type="match status" value="1"/>
</dbReference>
<dbReference type="GO" id="GO:0030655">
    <property type="term" value="P:beta-lactam antibiotic catabolic process"/>
    <property type="evidence" value="ECO:0007669"/>
    <property type="project" value="InterPro"/>
</dbReference>
<evidence type="ECO:0000256" key="5">
    <source>
        <dbReference type="SAM" id="MobiDB-lite"/>
    </source>
</evidence>
<evidence type="ECO:0000256" key="2">
    <source>
        <dbReference type="ARBA" id="ARBA00009009"/>
    </source>
</evidence>
<organism evidence="7 8">
    <name type="scientific">Ensifer adhaerens</name>
    <name type="common">Sinorhizobium morelense</name>
    <dbReference type="NCBI Taxonomy" id="106592"/>
    <lineage>
        <taxon>Bacteria</taxon>
        <taxon>Pseudomonadati</taxon>
        <taxon>Pseudomonadota</taxon>
        <taxon>Alphaproteobacteria</taxon>
        <taxon>Hyphomicrobiales</taxon>
        <taxon>Rhizobiaceae</taxon>
        <taxon>Sinorhizobium/Ensifer group</taxon>
        <taxon>Ensifer</taxon>
    </lineage>
</organism>
<dbReference type="InterPro" id="IPR012338">
    <property type="entry name" value="Beta-lactam/transpept-like"/>
</dbReference>